<reference evidence="3" key="1">
    <citation type="submission" date="2018-05" db="EMBL/GenBank/DDBJ databases">
        <authorList>
            <person name="Lanie J.A."/>
            <person name="Ng W.-L."/>
            <person name="Kazmierczak K.M."/>
            <person name="Andrzejewski T.M."/>
            <person name="Davidsen T.M."/>
            <person name="Wayne K.J."/>
            <person name="Tettelin H."/>
            <person name="Glass J.I."/>
            <person name="Rusch D."/>
            <person name="Podicherti R."/>
            <person name="Tsui H.-C.T."/>
            <person name="Winkler M.E."/>
        </authorList>
    </citation>
    <scope>NUCLEOTIDE SEQUENCE</scope>
</reference>
<feature type="domain" description="Mur ligase central" evidence="2">
    <location>
        <begin position="12"/>
        <end position="130"/>
    </location>
</feature>
<feature type="non-terminal residue" evidence="3">
    <location>
        <position position="256"/>
    </location>
</feature>
<protein>
    <recommendedName>
        <fullName evidence="4">Mur ligase C-terminal domain-containing protein</fullName>
    </recommendedName>
</protein>
<evidence type="ECO:0000259" key="1">
    <source>
        <dbReference type="Pfam" id="PF02875"/>
    </source>
</evidence>
<organism evidence="3">
    <name type="scientific">marine metagenome</name>
    <dbReference type="NCBI Taxonomy" id="408172"/>
    <lineage>
        <taxon>unclassified sequences</taxon>
        <taxon>metagenomes</taxon>
        <taxon>ecological metagenomes</taxon>
    </lineage>
</organism>
<evidence type="ECO:0008006" key="4">
    <source>
        <dbReference type="Google" id="ProtNLM"/>
    </source>
</evidence>
<evidence type="ECO:0000259" key="2">
    <source>
        <dbReference type="Pfam" id="PF08245"/>
    </source>
</evidence>
<gene>
    <name evidence="3" type="ORF">METZ01_LOCUS450505</name>
</gene>
<dbReference type="InterPro" id="IPR013221">
    <property type="entry name" value="Mur_ligase_cen"/>
</dbReference>
<dbReference type="SUPFAM" id="SSF53623">
    <property type="entry name" value="MurD-like peptide ligases, catalytic domain"/>
    <property type="match status" value="1"/>
</dbReference>
<feature type="domain" description="Mur ligase C-terminal" evidence="1">
    <location>
        <begin position="153"/>
        <end position="249"/>
    </location>
</feature>
<dbReference type="Gene3D" id="3.90.190.20">
    <property type="entry name" value="Mur ligase, C-terminal domain"/>
    <property type="match status" value="1"/>
</dbReference>
<feature type="non-terminal residue" evidence="3">
    <location>
        <position position="1"/>
    </location>
</feature>
<dbReference type="PANTHER" id="PTHR43445:SF3">
    <property type="entry name" value="UDP-N-ACETYLMURAMATE--L-ALANINE LIGASE"/>
    <property type="match status" value="1"/>
</dbReference>
<dbReference type="PANTHER" id="PTHR43445">
    <property type="entry name" value="UDP-N-ACETYLMURAMATE--L-ALANINE LIGASE-RELATED"/>
    <property type="match status" value="1"/>
</dbReference>
<sequence length="256" mass="29269">EADEFDKSFLSLNPTFSIINNLDLEHLDSYKDLNDLLSSFTIFANSISFYGKVAINTDSININKIKNNINRSLITFGLNNNPDVKGTNILHKQNHTTFDVILKNTSNKIKIELPCPGRHNVYNTLAAISIALELKINRDSIIQGIKNYTGVKRRFDIRNINKKANIIIVDDYAHHPSEIEATIKAARDGWNNRIISIFQPHLFSRTRDFSKEFAESLDLSDINIITDIYPARETPLKNVTSRLITDNMKNKNLFYI</sequence>
<dbReference type="Pfam" id="PF08245">
    <property type="entry name" value="Mur_ligase_M"/>
    <property type="match status" value="1"/>
</dbReference>
<dbReference type="InterPro" id="IPR036565">
    <property type="entry name" value="Mur-like_cat_sf"/>
</dbReference>
<dbReference type="AlphaFoldDB" id="A0A382ZQA4"/>
<dbReference type="Gene3D" id="3.40.1190.10">
    <property type="entry name" value="Mur-like, catalytic domain"/>
    <property type="match status" value="1"/>
</dbReference>
<dbReference type="SUPFAM" id="SSF53244">
    <property type="entry name" value="MurD-like peptide ligases, peptide-binding domain"/>
    <property type="match status" value="1"/>
</dbReference>
<dbReference type="InterPro" id="IPR050061">
    <property type="entry name" value="MurCDEF_pg_biosynth"/>
</dbReference>
<proteinExistence type="predicted"/>
<dbReference type="GO" id="GO:0016881">
    <property type="term" value="F:acid-amino acid ligase activity"/>
    <property type="evidence" value="ECO:0007669"/>
    <property type="project" value="InterPro"/>
</dbReference>
<evidence type="ECO:0000313" key="3">
    <source>
        <dbReference type="EMBL" id="SVD97651.1"/>
    </source>
</evidence>
<dbReference type="EMBL" id="UINC01185777">
    <property type="protein sequence ID" value="SVD97651.1"/>
    <property type="molecule type" value="Genomic_DNA"/>
</dbReference>
<dbReference type="GO" id="GO:0005524">
    <property type="term" value="F:ATP binding"/>
    <property type="evidence" value="ECO:0007669"/>
    <property type="project" value="InterPro"/>
</dbReference>
<accession>A0A382ZQA4</accession>
<dbReference type="InterPro" id="IPR036615">
    <property type="entry name" value="Mur_ligase_C_dom_sf"/>
</dbReference>
<dbReference type="Pfam" id="PF02875">
    <property type="entry name" value="Mur_ligase_C"/>
    <property type="match status" value="1"/>
</dbReference>
<name>A0A382ZQA4_9ZZZZ</name>
<dbReference type="InterPro" id="IPR004101">
    <property type="entry name" value="Mur_ligase_C"/>
</dbReference>